<sequence>MNGRDRRQGDLELISIDLSNVTRILIVSKNPELMYD</sequence>
<organism evidence="1 2">
    <name type="scientific">Providencia rettgeri</name>
    <dbReference type="NCBI Taxonomy" id="587"/>
    <lineage>
        <taxon>Bacteria</taxon>
        <taxon>Pseudomonadati</taxon>
        <taxon>Pseudomonadota</taxon>
        <taxon>Gammaproteobacteria</taxon>
        <taxon>Enterobacterales</taxon>
        <taxon>Morganellaceae</taxon>
        <taxon>Providencia</taxon>
    </lineage>
</organism>
<dbReference type="AlphaFoldDB" id="A0A9N8GW33"/>
<evidence type="ECO:0000313" key="1">
    <source>
        <dbReference type="EMBL" id="CAB5659838.1"/>
    </source>
</evidence>
<name>A0A9N8GW33_PRORE</name>
<reference evidence="1" key="1">
    <citation type="submission" date="2020-05" db="EMBL/GenBank/DDBJ databases">
        <authorList>
            <person name="Delgado-Blas J."/>
        </authorList>
    </citation>
    <scope>NUCLEOTIDE SEQUENCE</scope>
    <source>
        <strain evidence="1">BB1453</strain>
    </source>
</reference>
<evidence type="ECO:0000313" key="2">
    <source>
        <dbReference type="Proteomes" id="UP000834611"/>
    </source>
</evidence>
<gene>
    <name evidence="1" type="ORF">GHA_00136</name>
</gene>
<proteinExistence type="predicted"/>
<dbReference type="EMBL" id="CAHPSF010000001">
    <property type="protein sequence ID" value="CAB5659838.1"/>
    <property type="molecule type" value="Genomic_DNA"/>
</dbReference>
<comment type="caution">
    <text evidence="1">The sequence shown here is derived from an EMBL/GenBank/DDBJ whole genome shotgun (WGS) entry which is preliminary data.</text>
</comment>
<protein>
    <submittedName>
        <fullName evidence="1">Uncharacterized protein</fullName>
    </submittedName>
</protein>
<accession>A0A9N8GW33</accession>
<dbReference type="Proteomes" id="UP000834611">
    <property type="component" value="Unassembled WGS sequence"/>
</dbReference>